<feature type="domain" description="HNH nuclease" evidence="1">
    <location>
        <begin position="110"/>
        <end position="139"/>
    </location>
</feature>
<name>A0A9N9HJB9_9GLOM</name>
<proteinExistence type="predicted"/>
<gene>
    <name evidence="2" type="ORF">CPELLU_LOCUS10746</name>
</gene>
<dbReference type="SUPFAM" id="SSF54060">
    <property type="entry name" value="His-Me finger endonucleases"/>
    <property type="match status" value="2"/>
</dbReference>
<accession>A0A9N9HJB9</accession>
<dbReference type="AlphaFoldDB" id="A0A9N9HJB9"/>
<protein>
    <submittedName>
        <fullName evidence="2">23462_t:CDS:1</fullName>
    </submittedName>
</protein>
<dbReference type="Proteomes" id="UP000789759">
    <property type="component" value="Unassembled WGS sequence"/>
</dbReference>
<dbReference type="InterPro" id="IPR044925">
    <property type="entry name" value="His-Me_finger_sf"/>
</dbReference>
<dbReference type="EMBL" id="CAJVQA010009040">
    <property type="protein sequence ID" value="CAG8680266.1"/>
    <property type="molecule type" value="Genomic_DNA"/>
</dbReference>
<dbReference type="OrthoDB" id="2417035at2759"/>
<evidence type="ECO:0000313" key="3">
    <source>
        <dbReference type="Proteomes" id="UP000789759"/>
    </source>
</evidence>
<dbReference type="InterPro" id="IPR003615">
    <property type="entry name" value="HNH_nuc"/>
</dbReference>
<comment type="caution">
    <text evidence="2">The sequence shown here is derived from an EMBL/GenBank/DDBJ whole genome shotgun (WGS) entry which is preliminary data.</text>
</comment>
<organism evidence="2 3">
    <name type="scientific">Cetraspora pellucida</name>
    <dbReference type="NCBI Taxonomy" id="1433469"/>
    <lineage>
        <taxon>Eukaryota</taxon>
        <taxon>Fungi</taxon>
        <taxon>Fungi incertae sedis</taxon>
        <taxon>Mucoromycota</taxon>
        <taxon>Glomeromycotina</taxon>
        <taxon>Glomeromycetes</taxon>
        <taxon>Diversisporales</taxon>
        <taxon>Gigasporaceae</taxon>
        <taxon>Cetraspora</taxon>
    </lineage>
</organism>
<reference evidence="2" key="1">
    <citation type="submission" date="2021-06" db="EMBL/GenBank/DDBJ databases">
        <authorList>
            <person name="Kallberg Y."/>
            <person name="Tangrot J."/>
            <person name="Rosling A."/>
        </authorList>
    </citation>
    <scope>NUCLEOTIDE SEQUENCE</scope>
    <source>
        <strain evidence="2">FL966</strain>
    </source>
</reference>
<sequence>AQAFIPNPENKLYVNHINGIKHDNRAVNSEWVTSKENAKRTVFLNHSKSRSRKVVQMSLDGNVVRIWDSITLASNTLKRDSNEEWREIEINSRKFKVSSLGRIWLPNEKDKEYVNHIDGDPTNNRASNLEWCTHKENMQHAVRCQCFVRQIFKNGSFREFLSIAEAQRVTGINNIGLVCRGHQAHAKGYR</sequence>
<keyword evidence="3" id="KW-1185">Reference proteome</keyword>
<dbReference type="Pfam" id="PF13392">
    <property type="entry name" value="HNH_3"/>
    <property type="match status" value="1"/>
</dbReference>
<evidence type="ECO:0000259" key="1">
    <source>
        <dbReference type="Pfam" id="PF13392"/>
    </source>
</evidence>
<feature type="non-terminal residue" evidence="2">
    <location>
        <position position="1"/>
    </location>
</feature>
<dbReference type="Gene3D" id="3.90.75.20">
    <property type="match status" value="2"/>
</dbReference>
<evidence type="ECO:0000313" key="2">
    <source>
        <dbReference type="EMBL" id="CAG8680266.1"/>
    </source>
</evidence>